<dbReference type="PRINTS" id="PR00411">
    <property type="entry name" value="PNDRDTASEI"/>
</dbReference>
<comment type="cofactor">
    <cofactor evidence="1">
        <name>FAD</name>
        <dbReference type="ChEBI" id="CHEBI:57692"/>
    </cofactor>
</comment>
<dbReference type="PANTHER" id="PTHR43400">
    <property type="entry name" value="FUMARATE REDUCTASE"/>
    <property type="match status" value="1"/>
</dbReference>
<gene>
    <name evidence="6" type="ORF">ACFQ00_18015</name>
</gene>
<protein>
    <submittedName>
        <fullName evidence="6">FAD-dependent oxidoreductase</fullName>
    </submittedName>
</protein>
<dbReference type="InterPro" id="IPR036188">
    <property type="entry name" value="FAD/NAD-bd_sf"/>
</dbReference>
<dbReference type="InterPro" id="IPR027477">
    <property type="entry name" value="Succ_DH/fumarate_Rdtase_cat_sf"/>
</dbReference>
<sequence length="463" mass="48504">MRDCDVIVVGAGGAGMAAAIEAANNGASVTVLEAGKRPGGSTALSGGVFYAAGTSIQRAAGIADDAERMFRYIMTFNQWKLEPWLIRRFCEESAPTLEWLIGLGVEFPVDRLYISGVDDTPRGHHTHGSGAVLFEHLLGAASARGVGIHSGVRVESLLVEDDRVVGVSAQGGEMRAGAVVLATGGYGANRALLAELNPEVAAQDERWSFYFGSETSRGDGLLMGRAAGADIAGKGRLMVNASPGFSRDVADFHPPWLVFVNRDGQRFMDETWPYCIAGHMIEDQPGRVCFAVFDEPTRAASPSRHPFADKLGVGDYAYSCDRLAEEAEKGRVIVAGSLAELAAKAGIDAAGLEGTVTAYNADVRAGGDSRFFKKGPLSTIETPPFYAAEVHAASYGATSAGLRIDPDARVLRADQAVIPGLYAAGETAGGVLGERYIGGGNYISNAIIFGRIAGRGAAALARA</sequence>
<evidence type="ECO:0000259" key="5">
    <source>
        <dbReference type="Pfam" id="PF00890"/>
    </source>
</evidence>
<dbReference type="Gene3D" id="3.50.50.60">
    <property type="entry name" value="FAD/NAD(P)-binding domain"/>
    <property type="match status" value="1"/>
</dbReference>
<feature type="domain" description="FAD-dependent oxidoreductase 2 FAD-binding" evidence="5">
    <location>
        <begin position="5"/>
        <end position="441"/>
    </location>
</feature>
<dbReference type="RefSeq" id="WP_381494170.1">
    <property type="nucleotide sequence ID" value="NZ_JBHTIK010000015.1"/>
</dbReference>
<dbReference type="SUPFAM" id="SSF51905">
    <property type="entry name" value="FAD/NAD(P)-binding domain"/>
    <property type="match status" value="1"/>
</dbReference>
<dbReference type="InterPro" id="IPR050315">
    <property type="entry name" value="FAD-oxidoreductase_2"/>
</dbReference>
<keyword evidence="7" id="KW-1185">Reference proteome</keyword>
<dbReference type="PANTHER" id="PTHR43400:SF10">
    <property type="entry name" value="3-OXOSTEROID 1-DEHYDROGENASE"/>
    <property type="match status" value="1"/>
</dbReference>
<evidence type="ECO:0000313" key="6">
    <source>
        <dbReference type="EMBL" id="MFD0850236.1"/>
    </source>
</evidence>
<keyword evidence="2" id="KW-0285">Flavoprotein</keyword>
<evidence type="ECO:0000313" key="7">
    <source>
        <dbReference type="Proteomes" id="UP001597124"/>
    </source>
</evidence>
<name>A0ABW3C6X9_SPHXN</name>
<keyword evidence="4" id="KW-0560">Oxidoreductase</keyword>
<organism evidence="6 7">
    <name type="scientific">Sphingosinicella xenopeptidilytica</name>
    <dbReference type="NCBI Taxonomy" id="364098"/>
    <lineage>
        <taxon>Bacteria</taxon>
        <taxon>Pseudomonadati</taxon>
        <taxon>Pseudomonadota</taxon>
        <taxon>Alphaproteobacteria</taxon>
        <taxon>Sphingomonadales</taxon>
        <taxon>Sphingosinicellaceae</taxon>
        <taxon>Sphingosinicella</taxon>
    </lineage>
</organism>
<dbReference type="SUPFAM" id="SSF56425">
    <property type="entry name" value="Succinate dehydrogenase/fumarate reductase flavoprotein, catalytic domain"/>
    <property type="match status" value="1"/>
</dbReference>
<accession>A0ABW3C6X9</accession>
<proteinExistence type="predicted"/>
<evidence type="ECO:0000256" key="3">
    <source>
        <dbReference type="ARBA" id="ARBA00022827"/>
    </source>
</evidence>
<dbReference type="Proteomes" id="UP001597124">
    <property type="component" value="Unassembled WGS sequence"/>
</dbReference>
<evidence type="ECO:0000256" key="1">
    <source>
        <dbReference type="ARBA" id="ARBA00001974"/>
    </source>
</evidence>
<dbReference type="EMBL" id="JBHTIK010000015">
    <property type="protein sequence ID" value="MFD0850236.1"/>
    <property type="molecule type" value="Genomic_DNA"/>
</dbReference>
<reference evidence="7" key="1">
    <citation type="journal article" date="2019" name="Int. J. Syst. Evol. Microbiol.">
        <title>The Global Catalogue of Microorganisms (GCM) 10K type strain sequencing project: providing services to taxonomists for standard genome sequencing and annotation.</title>
        <authorList>
            <consortium name="The Broad Institute Genomics Platform"/>
            <consortium name="The Broad Institute Genome Sequencing Center for Infectious Disease"/>
            <person name="Wu L."/>
            <person name="Ma J."/>
        </authorList>
    </citation>
    <scope>NUCLEOTIDE SEQUENCE [LARGE SCALE GENOMIC DNA]</scope>
    <source>
        <strain evidence="7">CCUG 52537</strain>
    </source>
</reference>
<dbReference type="Gene3D" id="3.90.700.10">
    <property type="entry name" value="Succinate dehydrogenase/fumarate reductase flavoprotein, catalytic domain"/>
    <property type="match status" value="1"/>
</dbReference>
<evidence type="ECO:0000256" key="4">
    <source>
        <dbReference type="ARBA" id="ARBA00023002"/>
    </source>
</evidence>
<comment type="caution">
    <text evidence="6">The sequence shown here is derived from an EMBL/GenBank/DDBJ whole genome shotgun (WGS) entry which is preliminary data.</text>
</comment>
<dbReference type="InterPro" id="IPR003953">
    <property type="entry name" value="FAD-dep_OxRdtase_2_FAD-bd"/>
</dbReference>
<dbReference type="PRINTS" id="PR00368">
    <property type="entry name" value="FADPNR"/>
</dbReference>
<evidence type="ECO:0000256" key="2">
    <source>
        <dbReference type="ARBA" id="ARBA00022630"/>
    </source>
</evidence>
<dbReference type="Pfam" id="PF00890">
    <property type="entry name" value="FAD_binding_2"/>
    <property type="match status" value="1"/>
</dbReference>
<keyword evidence="3" id="KW-0274">FAD</keyword>